<evidence type="ECO:0000313" key="2">
    <source>
        <dbReference type="Proteomes" id="UP000281028"/>
    </source>
</evidence>
<organism evidence="1 2">
    <name type="scientific">Chitinophaga solisilvae</name>
    <dbReference type="NCBI Taxonomy" id="1233460"/>
    <lineage>
        <taxon>Bacteria</taxon>
        <taxon>Pseudomonadati</taxon>
        <taxon>Bacteroidota</taxon>
        <taxon>Chitinophagia</taxon>
        <taxon>Chitinophagales</taxon>
        <taxon>Chitinophagaceae</taxon>
        <taxon>Chitinophaga</taxon>
    </lineage>
</organism>
<dbReference type="EMBL" id="RIAR02000001">
    <property type="protein sequence ID" value="NSL90013.1"/>
    <property type="molecule type" value="Genomic_DNA"/>
</dbReference>
<dbReference type="OrthoDB" id="2575320at2"/>
<dbReference type="Proteomes" id="UP000281028">
    <property type="component" value="Unassembled WGS sequence"/>
</dbReference>
<accession>A0A433W8S4</accession>
<reference evidence="1" key="1">
    <citation type="submission" date="2020-05" db="EMBL/GenBank/DDBJ databases">
        <title>Chitinophaga laudate sp. nov., isolated from a tropical peat swamp.</title>
        <authorList>
            <person name="Goh C.B.S."/>
            <person name="Lee M.S."/>
            <person name="Parimannan S."/>
            <person name="Pasbakhsh P."/>
            <person name="Yule C.M."/>
            <person name="Rajandas H."/>
            <person name="Loke S."/>
            <person name="Croft L."/>
            <person name="Tan J.B.L."/>
        </authorList>
    </citation>
    <scope>NUCLEOTIDE SEQUENCE</scope>
    <source>
        <strain evidence="1">Mgbs1</strain>
    </source>
</reference>
<keyword evidence="2" id="KW-1185">Reference proteome</keyword>
<proteinExistence type="predicted"/>
<name>A0A433W8S4_9BACT</name>
<gene>
    <name evidence="1" type="ORF">ECE50_024450</name>
</gene>
<comment type="caution">
    <text evidence="1">The sequence shown here is derived from an EMBL/GenBank/DDBJ whole genome shotgun (WGS) entry which is preliminary data.</text>
</comment>
<protein>
    <submittedName>
        <fullName evidence="1">Uncharacterized protein</fullName>
    </submittedName>
</protein>
<dbReference type="AlphaFoldDB" id="A0A433W8S4"/>
<dbReference type="RefSeq" id="WP_127044508.1">
    <property type="nucleotide sequence ID" value="NZ_JAABOK010000006.1"/>
</dbReference>
<evidence type="ECO:0000313" key="1">
    <source>
        <dbReference type="EMBL" id="NSL90013.1"/>
    </source>
</evidence>
<sequence>MENFDLTPEEAAIVYSPGVIALKNSAIAKVMQLMGRLQETLAAAGSHFPFEPVWLQQGPKISRGEQYKGLPWVILDYPRYFGKTDVFAFRSMFWWGHYFICTLHLAGNVKERFAGHLCKGYEKLAAAGFQAYLAEDPWEHDFEDGNYQFIGDMRFEDWKLMVGRNGFIKLAKPFGLEHWGEIITGIAEAYTTLLNILNDEDQV</sequence>